<dbReference type="EMBL" id="SXFB01000016">
    <property type="protein sequence ID" value="NFV27519.1"/>
    <property type="molecule type" value="Genomic_DNA"/>
</dbReference>
<dbReference type="Proteomes" id="UP000486903">
    <property type="component" value="Unassembled WGS sequence"/>
</dbReference>
<evidence type="ECO:0000313" key="1">
    <source>
        <dbReference type="EMBL" id="NFV27519.1"/>
    </source>
</evidence>
<accession>A0A6B4JID0</accession>
<evidence type="ECO:0000313" key="2">
    <source>
        <dbReference type="Proteomes" id="UP000486903"/>
    </source>
</evidence>
<name>A0A6B4JID0_CLOBO</name>
<gene>
    <name evidence="1" type="ORF">FDG31_15400</name>
</gene>
<sequence>MLEKATVTMPYNELKELVDKNKEYEDKLGKIKNIETMTAEQFETDPFKNGLDEIFDLLEKASKQTRISEKQYFIYKSMEKYCNIFDIPLKELLEDIPKGVCSFKWRIYT</sequence>
<dbReference type="AlphaFoldDB" id="A0A6B4JID0"/>
<dbReference type="RefSeq" id="WP_003370157.1">
    <property type="nucleotide sequence ID" value="NZ_JACBBA010000001.1"/>
</dbReference>
<comment type="caution">
    <text evidence="1">The sequence shown here is derived from an EMBL/GenBank/DDBJ whole genome shotgun (WGS) entry which is preliminary data.</text>
</comment>
<reference evidence="1 2" key="1">
    <citation type="submission" date="2019-04" db="EMBL/GenBank/DDBJ databases">
        <title>Genome sequencing of Clostridium botulinum Groups I-IV and Clostridium butyricum.</title>
        <authorList>
            <person name="Brunt J."/>
            <person name="Van Vliet A.H.M."/>
            <person name="Stringer S.C."/>
            <person name="Carter A.T."/>
            <person name="Peck M.W."/>
        </authorList>
    </citation>
    <scope>NUCLEOTIDE SEQUENCE [LARGE SCALE GENOMIC DNA]</scope>
    <source>
        <strain evidence="1 2">BL81</strain>
    </source>
</reference>
<protein>
    <submittedName>
        <fullName evidence="1">Uncharacterized protein</fullName>
    </submittedName>
</protein>
<organism evidence="1 2">
    <name type="scientific">Clostridium botulinum</name>
    <dbReference type="NCBI Taxonomy" id="1491"/>
    <lineage>
        <taxon>Bacteria</taxon>
        <taxon>Bacillati</taxon>
        <taxon>Bacillota</taxon>
        <taxon>Clostridia</taxon>
        <taxon>Eubacteriales</taxon>
        <taxon>Clostridiaceae</taxon>
        <taxon>Clostridium</taxon>
    </lineage>
</organism>
<proteinExistence type="predicted"/>